<dbReference type="InterPro" id="IPR051313">
    <property type="entry name" value="Bact_iron-sidero_bind"/>
</dbReference>
<comment type="caution">
    <text evidence="6">The sequence shown here is derived from an EMBL/GenBank/DDBJ whole genome shotgun (WGS) entry which is preliminary data.</text>
</comment>
<dbReference type="PANTHER" id="PTHR30532:SF25">
    <property type="entry name" value="IRON(III) DICITRATE-BINDING PERIPLASMIC PROTEIN"/>
    <property type="match status" value="1"/>
</dbReference>
<gene>
    <name evidence="6" type="ORF">LX13_003083</name>
</gene>
<dbReference type="PANTHER" id="PTHR30532">
    <property type="entry name" value="IRON III DICITRATE-BINDING PERIPLASMIC PROTEIN"/>
    <property type="match status" value="1"/>
</dbReference>
<evidence type="ECO:0000256" key="2">
    <source>
        <dbReference type="ARBA" id="ARBA00008814"/>
    </source>
</evidence>
<dbReference type="EMBL" id="JAMTCJ010000003">
    <property type="protein sequence ID" value="MCP2177255.1"/>
    <property type="molecule type" value="Genomic_DNA"/>
</dbReference>
<accession>A0ABT1HI98</accession>
<evidence type="ECO:0000259" key="5">
    <source>
        <dbReference type="PROSITE" id="PS50983"/>
    </source>
</evidence>
<protein>
    <submittedName>
        <fullName evidence="6">Iron complex transport system substrate-binding protein</fullName>
    </submittedName>
</protein>
<evidence type="ECO:0000313" key="7">
    <source>
        <dbReference type="Proteomes" id="UP001206895"/>
    </source>
</evidence>
<dbReference type="Proteomes" id="UP001206895">
    <property type="component" value="Unassembled WGS sequence"/>
</dbReference>
<dbReference type="Pfam" id="PF01497">
    <property type="entry name" value="Peripla_BP_2"/>
    <property type="match status" value="1"/>
</dbReference>
<keyword evidence="3" id="KW-0813">Transport</keyword>
<organism evidence="6 7">
    <name type="scientific">Williamsia maris</name>
    <dbReference type="NCBI Taxonomy" id="72806"/>
    <lineage>
        <taxon>Bacteria</taxon>
        <taxon>Bacillati</taxon>
        <taxon>Actinomycetota</taxon>
        <taxon>Actinomycetes</taxon>
        <taxon>Mycobacteriales</taxon>
        <taxon>Nocardiaceae</taxon>
        <taxon>Williamsia</taxon>
    </lineage>
</organism>
<dbReference type="SUPFAM" id="SSF53807">
    <property type="entry name" value="Helical backbone' metal receptor"/>
    <property type="match status" value="1"/>
</dbReference>
<evidence type="ECO:0000313" key="6">
    <source>
        <dbReference type="EMBL" id="MCP2177255.1"/>
    </source>
</evidence>
<keyword evidence="7" id="KW-1185">Reference proteome</keyword>
<reference evidence="6 7" key="1">
    <citation type="submission" date="2022-06" db="EMBL/GenBank/DDBJ databases">
        <title>Genomic Encyclopedia of Archaeal and Bacterial Type Strains, Phase II (KMG-II): from individual species to whole genera.</title>
        <authorList>
            <person name="Goeker M."/>
        </authorList>
    </citation>
    <scope>NUCLEOTIDE SEQUENCE [LARGE SCALE GENOMIC DNA]</scope>
    <source>
        <strain evidence="6 7">DSM 44693</strain>
    </source>
</reference>
<name>A0ABT1HI98_9NOCA</name>
<dbReference type="Gene3D" id="3.40.50.1980">
    <property type="entry name" value="Nitrogenase molybdenum iron protein domain"/>
    <property type="match status" value="2"/>
</dbReference>
<proteinExistence type="inferred from homology"/>
<dbReference type="InterPro" id="IPR002491">
    <property type="entry name" value="ABC_transptr_periplasmic_BD"/>
</dbReference>
<comment type="similarity">
    <text evidence="2">Belongs to the bacterial solute-binding protein 8 family.</text>
</comment>
<evidence type="ECO:0000256" key="4">
    <source>
        <dbReference type="ARBA" id="ARBA00022729"/>
    </source>
</evidence>
<comment type="subcellular location">
    <subcellularLocation>
        <location evidence="1">Cell envelope</location>
    </subcellularLocation>
</comment>
<dbReference type="PROSITE" id="PS50983">
    <property type="entry name" value="FE_B12_PBP"/>
    <property type="match status" value="1"/>
</dbReference>
<feature type="domain" description="Fe/B12 periplasmic-binding" evidence="5">
    <location>
        <begin position="96"/>
        <end position="344"/>
    </location>
</feature>
<evidence type="ECO:0000256" key="3">
    <source>
        <dbReference type="ARBA" id="ARBA00022448"/>
    </source>
</evidence>
<keyword evidence="4" id="KW-0732">Signal</keyword>
<evidence type="ECO:0000256" key="1">
    <source>
        <dbReference type="ARBA" id="ARBA00004196"/>
    </source>
</evidence>
<sequence length="345" mass="35601">MIHDIRVQSALITIGRMQVNGIFQRRRAVVSVVAVIAVTALAAAGCGGSSIPGGEGTIVTTTTRIAGADLVTPERAFDASCGTESAVDPGKPDIDRIAVTDPALLDAVCALGLQTRVVAIAAEKAAIPRYLGPAVTSRPTIGSQPSADAARGARADVVIGYDASLAAPFGGRALTIDRTESWQDQFAAVADGLGRSDEGKTRLDAFAAQAKRAGARLDASHTQVGLVRFGADSETIEGTNSYAGTILSAMGAQRPASQRQAGAVAVTDDNFTDADADIIYVSFTDTAAEKHGTSVMKSDQWLDMGAPGWGRVLVVTDDIWYGGVGLAAAPIVMDDVIRSLNRSSS</sequence>